<name>U3U786_9GAMM</name>
<keyword evidence="5" id="KW-0143">Chaperone</keyword>
<accession>U3U786</accession>
<dbReference type="STRING" id="1235990.BMSBPS_0607"/>
<dbReference type="KEGG" id="hhs:HHS_01440"/>
<evidence type="ECO:0000256" key="4">
    <source>
        <dbReference type="ARBA" id="ARBA00022490"/>
    </source>
</evidence>
<dbReference type="RefSeq" id="WP_022564133.1">
    <property type="nucleotide sequence ID" value="NZ_CP010907.1"/>
</dbReference>
<dbReference type="GO" id="GO:0005737">
    <property type="term" value="C:cytoplasm"/>
    <property type="evidence" value="ECO:0007669"/>
    <property type="project" value="UniProtKB-SubCell"/>
</dbReference>
<sequence>MYNENYLDLACRRGLLELEIIIMSFFKNQYDLLKVTDKLAFKELLKNQDIDLLNWIVHNNEPDDLQIKHIVKIIQDFYFQRKRNELFL</sequence>
<comment type="similarity">
    <text evidence="2">Belongs to the SdhE FAD assembly factor family.</text>
</comment>
<dbReference type="EMBL" id="AP012554">
    <property type="protein sequence ID" value="BAO00114.1"/>
    <property type="molecule type" value="Genomic_DNA"/>
</dbReference>
<evidence type="ECO:0000256" key="2">
    <source>
        <dbReference type="ARBA" id="ARBA00008571"/>
    </source>
</evidence>
<reference evidence="6 7" key="1">
    <citation type="submission" date="2012-10" db="EMBL/GenBank/DDBJ databases">
        <title>Genome sequence of the symbiont of the pentatomidae stink bug Halyomorpha halys.</title>
        <authorList>
            <person name="Kobayashi H."/>
            <person name="Fujii-Muramatsu R."/>
            <person name="Takeishi K."/>
            <person name="Noda H."/>
        </authorList>
    </citation>
    <scope>NUCLEOTIDE SEQUENCE [LARGE SCALE GENOMIC DNA]</scope>
</reference>
<evidence type="ECO:0000256" key="1">
    <source>
        <dbReference type="ARBA" id="ARBA00004496"/>
    </source>
</evidence>
<dbReference type="Pfam" id="PF03937">
    <property type="entry name" value="Sdh5"/>
    <property type="match status" value="1"/>
</dbReference>
<dbReference type="Proteomes" id="UP000016900">
    <property type="component" value="Chromosome"/>
</dbReference>
<dbReference type="GO" id="GO:0006105">
    <property type="term" value="P:succinate metabolic process"/>
    <property type="evidence" value="ECO:0007669"/>
    <property type="project" value="TreeGrafter"/>
</dbReference>
<dbReference type="PANTHER" id="PTHR39585:SF1">
    <property type="entry name" value="FAD ASSEMBLY FACTOR SDHE"/>
    <property type="match status" value="1"/>
</dbReference>
<proteinExistence type="inferred from homology"/>
<dbReference type="InterPro" id="IPR036714">
    <property type="entry name" value="SDH_sf"/>
</dbReference>
<dbReference type="InterPro" id="IPR005631">
    <property type="entry name" value="SDH"/>
</dbReference>
<dbReference type="Gene3D" id="1.10.150.250">
    <property type="entry name" value="Flavinator of succinate dehydrogenase"/>
    <property type="match status" value="1"/>
</dbReference>
<dbReference type="AlphaFoldDB" id="U3U786"/>
<evidence type="ECO:0000256" key="5">
    <source>
        <dbReference type="ARBA" id="ARBA00023186"/>
    </source>
</evidence>
<evidence type="ECO:0000313" key="6">
    <source>
        <dbReference type="EMBL" id="BAO00114.1"/>
    </source>
</evidence>
<evidence type="ECO:0000256" key="3">
    <source>
        <dbReference type="ARBA" id="ARBA00019418"/>
    </source>
</evidence>
<dbReference type="PATRIC" id="fig|1235990.3.peg.145"/>
<dbReference type="OrthoDB" id="9180899at2"/>
<dbReference type="eggNOG" id="COG2938">
    <property type="taxonomic scope" value="Bacteria"/>
</dbReference>
<keyword evidence="4" id="KW-0963">Cytoplasm</keyword>
<dbReference type="InterPro" id="IPR050531">
    <property type="entry name" value="SdhE_FAD_assembly_factor"/>
</dbReference>
<organism evidence="6 7">
    <name type="scientific">Candidatus Pantoea carbekii</name>
    <dbReference type="NCBI Taxonomy" id="1235990"/>
    <lineage>
        <taxon>Bacteria</taxon>
        <taxon>Pseudomonadati</taxon>
        <taxon>Pseudomonadota</taxon>
        <taxon>Gammaproteobacteria</taxon>
        <taxon>Enterobacterales</taxon>
        <taxon>Erwiniaceae</taxon>
        <taxon>Pantoea</taxon>
    </lineage>
</organism>
<dbReference type="PANTHER" id="PTHR39585">
    <property type="entry name" value="FAD ASSEMBLY FACTOR SDHE"/>
    <property type="match status" value="1"/>
</dbReference>
<protein>
    <recommendedName>
        <fullName evidence="3">FAD assembly factor SdhE</fullName>
    </recommendedName>
</protein>
<gene>
    <name evidence="6" type="ORF">HHS_01440</name>
</gene>
<dbReference type="SUPFAM" id="SSF109910">
    <property type="entry name" value="YgfY-like"/>
    <property type="match status" value="1"/>
</dbReference>
<comment type="subcellular location">
    <subcellularLocation>
        <location evidence="1">Cytoplasm</location>
    </subcellularLocation>
</comment>
<evidence type="ECO:0000313" key="7">
    <source>
        <dbReference type="Proteomes" id="UP000016900"/>
    </source>
</evidence>
<keyword evidence="7" id="KW-1185">Reference proteome</keyword>
<dbReference type="KEGG" id="pck:BMSBPS_0607"/>